<accession>A0AAC9W472</accession>
<dbReference type="EMBL" id="CP019962">
    <property type="protein sequence ID" value="ARD67031.1"/>
    <property type="molecule type" value="Genomic_DNA"/>
</dbReference>
<proteinExistence type="predicted"/>
<keyword evidence="1" id="KW-0732">Signal</keyword>
<protein>
    <recommendedName>
        <fullName evidence="4">Lipoprotein</fullName>
    </recommendedName>
</protein>
<feature type="signal peptide" evidence="1">
    <location>
        <begin position="1"/>
        <end position="30"/>
    </location>
</feature>
<gene>
    <name evidence="2" type="ORF">B2M23_16485</name>
</gene>
<dbReference type="KEGG" id="elim:B2M23_16485"/>
<evidence type="ECO:0008006" key="4">
    <source>
        <dbReference type="Google" id="ProtNLM"/>
    </source>
</evidence>
<name>A0AAC9W472_EUBLI</name>
<evidence type="ECO:0000313" key="3">
    <source>
        <dbReference type="Proteomes" id="UP000192391"/>
    </source>
</evidence>
<feature type="chain" id="PRO_5042221064" description="Lipoprotein" evidence="1">
    <location>
        <begin position="31"/>
        <end position="278"/>
    </location>
</feature>
<dbReference type="Proteomes" id="UP000192391">
    <property type="component" value="Chromosome"/>
</dbReference>
<evidence type="ECO:0000256" key="1">
    <source>
        <dbReference type="SAM" id="SignalP"/>
    </source>
</evidence>
<organism evidence="2 3">
    <name type="scientific">Eubacterium limosum</name>
    <dbReference type="NCBI Taxonomy" id="1736"/>
    <lineage>
        <taxon>Bacteria</taxon>
        <taxon>Bacillati</taxon>
        <taxon>Bacillota</taxon>
        <taxon>Clostridia</taxon>
        <taxon>Eubacteriales</taxon>
        <taxon>Eubacteriaceae</taxon>
        <taxon>Eubacterium</taxon>
    </lineage>
</organism>
<dbReference type="PROSITE" id="PS51257">
    <property type="entry name" value="PROKAR_LIPOPROTEIN"/>
    <property type="match status" value="1"/>
</dbReference>
<evidence type="ECO:0000313" key="2">
    <source>
        <dbReference type="EMBL" id="ARD67031.1"/>
    </source>
</evidence>
<reference evidence="3" key="1">
    <citation type="journal article" date="2017" name="Sci. Rep.">
        <title>Determination of the Genome and Primary Transcriptome of Syngas Fermenting Eubacterium limosum ATCC 8486.</title>
        <authorList>
            <person name="Song Y."/>
            <person name="Shin J."/>
            <person name="Jeong Y."/>
            <person name="Jin S."/>
            <person name="Lee J.K."/>
            <person name="Kim D.R."/>
            <person name="Kim S.C."/>
            <person name="Cho S."/>
            <person name="Cho B.K."/>
        </authorList>
    </citation>
    <scope>NUCLEOTIDE SEQUENCE [LARGE SCALE GENOMIC DNA]</scope>
    <source>
        <strain evidence="3">ATCC 8486</strain>
    </source>
</reference>
<dbReference type="AlphaFoldDB" id="A0AAC9W472"/>
<sequence>MKVKEMKKRKICLMLVCLFGILIAMSGCNASSIEGNWYENSNPDKNRIEFKDEGKAMFMANGYSDEITYSLSEDRKTVYLEREGILFDQSGTLTMQDDGSLKDINSGYAYFKNIEEARKSHDKIIGERYDNAYKLITENVWRTDSIRDNNNTMPDCYGVLEIKNDGTYAGMVYSTNEDAVLVREVGTYQADRVDEINELNYSPDTKRIYLTFTPTSIEDSGLQNYLDNINAGRNFQMYIYSQPDSFFVSPGKKENLEMVDQGTYYNIYLRSKQYHSGN</sequence>